<protein>
    <submittedName>
        <fullName evidence="2">Uncharacterized protein</fullName>
    </submittedName>
</protein>
<accession>A0A1M3TWV1</accession>
<dbReference type="VEuPathDB" id="FungiDB:ASPFODRAFT_57294"/>
<gene>
    <name evidence="2" type="ORF">ASPFODRAFT_57294</name>
</gene>
<dbReference type="OrthoDB" id="4508486at2759"/>
<reference evidence="3" key="1">
    <citation type="journal article" date="2017" name="Genome Biol.">
        <title>Comparative genomics reveals high biological diversity and specific adaptations in the industrially and medically important fungal genus Aspergillus.</title>
        <authorList>
            <person name="de Vries R.P."/>
            <person name="Riley R."/>
            <person name="Wiebenga A."/>
            <person name="Aguilar-Osorio G."/>
            <person name="Amillis S."/>
            <person name="Uchima C.A."/>
            <person name="Anderluh G."/>
            <person name="Asadollahi M."/>
            <person name="Askin M."/>
            <person name="Barry K."/>
            <person name="Battaglia E."/>
            <person name="Bayram O."/>
            <person name="Benocci T."/>
            <person name="Braus-Stromeyer S.A."/>
            <person name="Caldana C."/>
            <person name="Canovas D."/>
            <person name="Cerqueira G.C."/>
            <person name="Chen F."/>
            <person name="Chen W."/>
            <person name="Choi C."/>
            <person name="Clum A."/>
            <person name="Dos Santos R.A."/>
            <person name="Damasio A.R."/>
            <person name="Diallinas G."/>
            <person name="Emri T."/>
            <person name="Fekete E."/>
            <person name="Flipphi M."/>
            <person name="Freyberg S."/>
            <person name="Gallo A."/>
            <person name="Gournas C."/>
            <person name="Habgood R."/>
            <person name="Hainaut M."/>
            <person name="Harispe M.L."/>
            <person name="Henrissat B."/>
            <person name="Hilden K.S."/>
            <person name="Hope R."/>
            <person name="Hossain A."/>
            <person name="Karabika E."/>
            <person name="Karaffa L."/>
            <person name="Karanyi Z."/>
            <person name="Krasevec N."/>
            <person name="Kuo A."/>
            <person name="Kusch H."/>
            <person name="LaButti K."/>
            <person name="Lagendijk E.L."/>
            <person name="Lapidus A."/>
            <person name="Levasseur A."/>
            <person name="Lindquist E."/>
            <person name="Lipzen A."/>
            <person name="Logrieco A.F."/>
            <person name="MacCabe A."/>
            <person name="Maekelae M.R."/>
            <person name="Malavazi I."/>
            <person name="Melin P."/>
            <person name="Meyer V."/>
            <person name="Mielnichuk N."/>
            <person name="Miskei M."/>
            <person name="Molnar A.P."/>
            <person name="Mule G."/>
            <person name="Ngan C.Y."/>
            <person name="Orejas M."/>
            <person name="Orosz E."/>
            <person name="Ouedraogo J.P."/>
            <person name="Overkamp K.M."/>
            <person name="Park H.-S."/>
            <person name="Perrone G."/>
            <person name="Piumi F."/>
            <person name="Punt P.J."/>
            <person name="Ram A.F."/>
            <person name="Ramon A."/>
            <person name="Rauscher S."/>
            <person name="Record E."/>
            <person name="Riano-Pachon D.M."/>
            <person name="Robert V."/>
            <person name="Roehrig J."/>
            <person name="Ruller R."/>
            <person name="Salamov A."/>
            <person name="Salih N.S."/>
            <person name="Samson R.A."/>
            <person name="Sandor E."/>
            <person name="Sanguinetti M."/>
            <person name="Schuetze T."/>
            <person name="Sepcic K."/>
            <person name="Shelest E."/>
            <person name="Sherlock G."/>
            <person name="Sophianopoulou V."/>
            <person name="Squina F.M."/>
            <person name="Sun H."/>
            <person name="Susca A."/>
            <person name="Todd R.B."/>
            <person name="Tsang A."/>
            <person name="Unkles S.E."/>
            <person name="van de Wiele N."/>
            <person name="van Rossen-Uffink D."/>
            <person name="Oliveira J.V."/>
            <person name="Vesth T.C."/>
            <person name="Visser J."/>
            <person name="Yu J.-H."/>
            <person name="Zhou M."/>
            <person name="Andersen M.R."/>
            <person name="Archer D.B."/>
            <person name="Baker S.E."/>
            <person name="Benoit I."/>
            <person name="Brakhage A.A."/>
            <person name="Braus G.H."/>
            <person name="Fischer R."/>
            <person name="Frisvad J.C."/>
            <person name="Goldman G.H."/>
            <person name="Houbraken J."/>
            <person name="Oakley B."/>
            <person name="Pocsi I."/>
            <person name="Scazzocchio C."/>
            <person name="Seiboth B."/>
            <person name="vanKuyk P.A."/>
            <person name="Wortman J."/>
            <person name="Dyer P.S."/>
            <person name="Grigoriev I.V."/>
        </authorList>
    </citation>
    <scope>NUCLEOTIDE SEQUENCE [LARGE SCALE GENOMIC DNA]</scope>
    <source>
        <strain evidence="3">CBS 106.47</strain>
    </source>
</reference>
<organism evidence="2 3">
    <name type="scientific">Aspergillus luchuensis (strain CBS 106.47)</name>
    <dbReference type="NCBI Taxonomy" id="1137211"/>
    <lineage>
        <taxon>Eukaryota</taxon>
        <taxon>Fungi</taxon>
        <taxon>Dikarya</taxon>
        <taxon>Ascomycota</taxon>
        <taxon>Pezizomycotina</taxon>
        <taxon>Eurotiomycetes</taxon>
        <taxon>Eurotiomycetidae</taxon>
        <taxon>Eurotiales</taxon>
        <taxon>Aspergillaceae</taxon>
        <taxon>Aspergillus</taxon>
        <taxon>Aspergillus subgen. Circumdati</taxon>
    </lineage>
</organism>
<dbReference type="AlphaFoldDB" id="A0A1M3TWV1"/>
<evidence type="ECO:0000256" key="1">
    <source>
        <dbReference type="SAM" id="MobiDB-lite"/>
    </source>
</evidence>
<feature type="region of interest" description="Disordered" evidence="1">
    <location>
        <begin position="124"/>
        <end position="157"/>
    </location>
</feature>
<dbReference type="EMBL" id="KV878237">
    <property type="protein sequence ID" value="OJZ91074.1"/>
    <property type="molecule type" value="Genomic_DNA"/>
</dbReference>
<evidence type="ECO:0000313" key="2">
    <source>
        <dbReference type="EMBL" id="OJZ91074.1"/>
    </source>
</evidence>
<proteinExistence type="predicted"/>
<feature type="compositionally biased region" description="Basic and acidic residues" evidence="1">
    <location>
        <begin position="136"/>
        <end position="157"/>
    </location>
</feature>
<dbReference type="Proteomes" id="UP000184063">
    <property type="component" value="Unassembled WGS sequence"/>
</dbReference>
<name>A0A1M3TWV1_ASPLC</name>
<evidence type="ECO:0000313" key="3">
    <source>
        <dbReference type="Proteomes" id="UP000184063"/>
    </source>
</evidence>
<sequence length="157" mass="17502">MLSSTDQSKLMRRGLRSRYSHGIEKSQYFGAIMWLQPKRNSQTSGVNRKSWQVGQGRFTGTIEPNPGYGSTIATGKAGLETSEVRQLAREGRWVANRIASTEIEQLSVSAMADVQSRHPIILAEKGRQMKINPAPERGHMRDYSSADVGDQLKRISP</sequence>